<reference evidence="1 3" key="1">
    <citation type="submission" date="2014-04" db="EMBL/GenBank/DDBJ databases">
        <authorList>
            <person name="Bishop-Lilly K.A."/>
            <person name="Broomall S.M."/>
            <person name="Chain P.S."/>
            <person name="Chertkov O."/>
            <person name="Coyne S.R."/>
            <person name="Daligault H.E."/>
            <person name="Davenport K.W."/>
            <person name="Erkkila T."/>
            <person name="Frey K.G."/>
            <person name="Gibbons H.S."/>
            <person name="Gu W."/>
            <person name="Jaissle J."/>
            <person name="Johnson S.L."/>
            <person name="Koroleva G.I."/>
            <person name="Ladner J.T."/>
            <person name="Lo C.-C."/>
            <person name="Minogue T.D."/>
            <person name="Munk C."/>
            <person name="Palacios G.F."/>
            <person name="Redden C.L."/>
            <person name="Rosenzweig C.N."/>
            <person name="Scholz M.B."/>
            <person name="Teshima H."/>
            <person name="Xu Y."/>
        </authorList>
    </citation>
    <scope>NUCLEOTIDE SEQUENCE [LARGE SCALE GENOMIC DNA]</scope>
    <source>
        <strain evidence="3">gladioli</strain>
        <strain evidence="1">Gladioli</strain>
    </source>
</reference>
<reference evidence="2" key="2">
    <citation type="submission" date="2017-09" db="EMBL/GenBank/DDBJ databases">
        <title>FDA dAtabase for Regulatory Grade micrObial Sequences (FDA-ARGOS): Supporting development and validation of Infectious Disease Dx tests.</title>
        <authorList>
            <person name="Minogue T."/>
            <person name="Wolcott M."/>
            <person name="Wasieloski L."/>
            <person name="Aguilar W."/>
            <person name="Moore D."/>
            <person name="Tallon L.J."/>
            <person name="Sadzewicz L."/>
            <person name="Ott S."/>
            <person name="Zhao X."/>
            <person name="Nagaraj S."/>
            <person name="Vavikolanu K."/>
            <person name="Aluvathingal J."/>
            <person name="Nadendla S."/>
            <person name="Sichtig H."/>
        </authorList>
    </citation>
    <scope>NUCLEOTIDE SEQUENCE</scope>
    <source>
        <strain evidence="2">FDAARGOS_390</strain>
    </source>
</reference>
<dbReference type="Proteomes" id="UP000029590">
    <property type="component" value="Unassembled WGS sequence"/>
</dbReference>
<dbReference type="Proteomes" id="UP000220629">
    <property type="component" value="Unassembled WGS sequence"/>
</dbReference>
<evidence type="ECO:0000313" key="3">
    <source>
        <dbReference type="Proteomes" id="UP000029590"/>
    </source>
</evidence>
<evidence type="ECO:0000313" key="1">
    <source>
        <dbReference type="EMBL" id="KGC17320.1"/>
    </source>
</evidence>
<dbReference type="RefSeq" id="WP_036049752.1">
    <property type="nucleotide sequence ID" value="NZ_CADEVY010000003.1"/>
</dbReference>
<dbReference type="KEGG" id="bgo:BM43_485"/>
<protein>
    <submittedName>
        <fullName evidence="2">Uncharacterized protein</fullName>
    </submittedName>
</protein>
<sequence length="61" mass="6943">MIELRTYVVSTPTGPIVIEAERYQIDSQTPERPRLALTADGRTVAEFVHFAGIWEQVRQKA</sequence>
<gene>
    <name evidence="2" type="ORF">CRM94_22925</name>
    <name evidence="1" type="ORF">DM48_5159</name>
</gene>
<evidence type="ECO:0000313" key="2">
    <source>
        <dbReference type="EMBL" id="PEH37399.1"/>
    </source>
</evidence>
<reference evidence="4" key="3">
    <citation type="submission" date="2017-09" db="EMBL/GenBank/DDBJ databases">
        <title>FDA dAtabase for Regulatory Grade micrObial Sequences (FDA-ARGOS): Supporting development and validation of Infectious Disease Dx tests.</title>
        <authorList>
            <person name="Minogue T."/>
            <person name="Wolcott M."/>
            <person name="Wasieloski L."/>
            <person name="Aguilar W."/>
            <person name="Moore D."/>
            <person name="Tallon L."/>
            <person name="Sadzewicz L."/>
            <person name="Ott S."/>
            <person name="Zhao X."/>
            <person name="Nagaraj S."/>
            <person name="Vavikolanu K."/>
            <person name="Aluvathingal J."/>
            <person name="Nadendla S."/>
            <person name="Sichtig H."/>
        </authorList>
    </citation>
    <scope>NUCLEOTIDE SEQUENCE [LARGE SCALE GENOMIC DNA]</scope>
    <source>
        <strain evidence="4">FDAARGOS_390</strain>
    </source>
</reference>
<proteinExistence type="predicted"/>
<evidence type="ECO:0000313" key="4">
    <source>
        <dbReference type="Proteomes" id="UP000220629"/>
    </source>
</evidence>
<dbReference type="AlphaFoldDB" id="A0A095FK19"/>
<dbReference type="EMBL" id="JPGG01000015">
    <property type="protein sequence ID" value="KGC17320.1"/>
    <property type="molecule type" value="Genomic_DNA"/>
</dbReference>
<dbReference type="EMBL" id="PDDY01000004">
    <property type="protein sequence ID" value="PEH37399.1"/>
    <property type="molecule type" value="Genomic_DNA"/>
</dbReference>
<name>A0A095FK19_BURGA</name>
<organism evidence="2 4">
    <name type="scientific">Burkholderia gladioli</name>
    <name type="common">Pseudomonas marginata</name>
    <name type="synonym">Phytomonas marginata</name>
    <dbReference type="NCBI Taxonomy" id="28095"/>
    <lineage>
        <taxon>Bacteria</taxon>
        <taxon>Pseudomonadati</taxon>
        <taxon>Pseudomonadota</taxon>
        <taxon>Betaproteobacteria</taxon>
        <taxon>Burkholderiales</taxon>
        <taxon>Burkholderiaceae</taxon>
        <taxon>Burkholderia</taxon>
    </lineage>
</organism>
<comment type="caution">
    <text evidence="2">The sequence shown here is derived from an EMBL/GenBank/DDBJ whole genome shotgun (WGS) entry which is preliminary data.</text>
</comment>
<accession>A0A095FK19</accession>